<dbReference type="SUPFAM" id="SSF52047">
    <property type="entry name" value="RNI-like"/>
    <property type="match status" value="1"/>
</dbReference>
<accession>A0A5C3MW92</accession>
<evidence type="ECO:0000313" key="2">
    <source>
        <dbReference type="Proteomes" id="UP000305948"/>
    </source>
</evidence>
<dbReference type="Gene3D" id="1.20.1280.50">
    <property type="match status" value="1"/>
</dbReference>
<sequence>MVCTKKSAYSPEPPKWFPIQELPVELLSKIFVHCLDAGSGRDAQFTRAHSGKAPMLLTQVCSHWRRCALDTPQLWCSLEIIESNHNRHTNSGRMRARSCMNAQVAGVGEMWFSRAKALPLSIKLQTRLALHVDNACFTTLQSYFSVCVCLYLSIHDTQWLLVLSGVTNSVLDELTLSLSRYMSGPVLGPPMHIPRLRKLTLIDHIDSMVDLLEFSPAHLEELLWHGQMDDFTGYGSPKLPEFLRRCVSLTRCSVVVSSSHSGDTISLPKLEWLEIHAPIAADGDINLSPFLDSLHVPSLQNLELSWIGMMKCGTVDVHSLITMLARSGCSLKQLTIDLKYVVCSSVAEFGTLLRAMPHLEVMKMRSHFQSLGGGDSDFGDIFHFLTFGFAGEELLPNLSELVIVIDRELDFDEEPSTRTFEAILRSCMNAEGGRAVGVMRLRSFIRSALIISFSNSSRTFTKWWDGGSHVMRQDGSSTVPTPVIS</sequence>
<dbReference type="AlphaFoldDB" id="A0A5C3MW92"/>
<evidence type="ECO:0000313" key="1">
    <source>
        <dbReference type="EMBL" id="TFK49779.1"/>
    </source>
</evidence>
<dbReference type="STRING" id="5364.A0A5C3MW92"/>
<proteinExistence type="predicted"/>
<name>A0A5C3MW92_9AGAM</name>
<reference evidence="1 2" key="1">
    <citation type="journal article" date="2019" name="Nat. Ecol. Evol.">
        <title>Megaphylogeny resolves global patterns of mushroom evolution.</title>
        <authorList>
            <person name="Varga T."/>
            <person name="Krizsan K."/>
            <person name="Foldi C."/>
            <person name="Dima B."/>
            <person name="Sanchez-Garcia M."/>
            <person name="Sanchez-Ramirez S."/>
            <person name="Szollosi G.J."/>
            <person name="Szarkandi J.G."/>
            <person name="Papp V."/>
            <person name="Albert L."/>
            <person name="Andreopoulos W."/>
            <person name="Angelini C."/>
            <person name="Antonin V."/>
            <person name="Barry K.W."/>
            <person name="Bougher N.L."/>
            <person name="Buchanan P."/>
            <person name="Buyck B."/>
            <person name="Bense V."/>
            <person name="Catcheside P."/>
            <person name="Chovatia M."/>
            <person name="Cooper J."/>
            <person name="Damon W."/>
            <person name="Desjardin D."/>
            <person name="Finy P."/>
            <person name="Geml J."/>
            <person name="Haridas S."/>
            <person name="Hughes K."/>
            <person name="Justo A."/>
            <person name="Karasinski D."/>
            <person name="Kautmanova I."/>
            <person name="Kiss B."/>
            <person name="Kocsube S."/>
            <person name="Kotiranta H."/>
            <person name="LaButti K.M."/>
            <person name="Lechner B.E."/>
            <person name="Liimatainen K."/>
            <person name="Lipzen A."/>
            <person name="Lukacs Z."/>
            <person name="Mihaltcheva S."/>
            <person name="Morgado L.N."/>
            <person name="Niskanen T."/>
            <person name="Noordeloos M.E."/>
            <person name="Ohm R.A."/>
            <person name="Ortiz-Santana B."/>
            <person name="Ovrebo C."/>
            <person name="Racz N."/>
            <person name="Riley R."/>
            <person name="Savchenko A."/>
            <person name="Shiryaev A."/>
            <person name="Soop K."/>
            <person name="Spirin V."/>
            <person name="Szebenyi C."/>
            <person name="Tomsovsky M."/>
            <person name="Tulloss R.E."/>
            <person name="Uehling J."/>
            <person name="Grigoriev I.V."/>
            <person name="Vagvolgyi C."/>
            <person name="Papp T."/>
            <person name="Martin F.M."/>
            <person name="Miettinen O."/>
            <person name="Hibbett D.S."/>
            <person name="Nagy L.G."/>
        </authorList>
    </citation>
    <scope>NUCLEOTIDE SEQUENCE [LARGE SCALE GENOMIC DNA]</scope>
    <source>
        <strain evidence="1 2">OMC1185</strain>
    </source>
</reference>
<keyword evidence="2" id="KW-1185">Reference proteome</keyword>
<organism evidence="1 2">
    <name type="scientific">Heliocybe sulcata</name>
    <dbReference type="NCBI Taxonomy" id="5364"/>
    <lineage>
        <taxon>Eukaryota</taxon>
        <taxon>Fungi</taxon>
        <taxon>Dikarya</taxon>
        <taxon>Basidiomycota</taxon>
        <taxon>Agaricomycotina</taxon>
        <taxon>Agaricomycetes</taxon>
        <taxon>Gloeophyllales</taxon>
        <taxon>Gloeophyllaceae</taxon>
        <taxon>Heliocybe</taxon>
    </lineage>
</organism>
<gene>
    <name evidence="1" type="ORF">OE88DRAFT_383306</name>
</gene>
<protein>
    <submittedName>
        <fullName evidence="1">Uncharacterized protein</fullName>
    </submittedName>
</protein>
<dbReference type="EMBL" id="ML213515">
    <property type="protein sequence ID" value="TFK49779.1"/>
    <property type="molecule type" value="Genomic_DNA"/>
</dbReference>
<dbReference type="Proteomes" id="UP000305948">
    <property type="component" value="Unassembled WGS sequence"/>
</dbReference>
<dbReference type="OrthoDB" id="2269034at2759"/>